<evidence type="ECO:0000256" key="3">
    <source>
        <dbReference type="ARBA" id="ARBA00022597"/>
    </source>
</evidence>
<dbReference type="Proteomes" id="UP001159427">
    <property type="component" value="Unassembled WGS sequence"/>
</dbReference>
<evidence type="ECO:0000313" key="8">
    <source>
        <dbReference type="EMBL" id="CAH3161159.1"/>
    </source>
</evidence>
<feature type="transmembrane region" description="Helical" evidence="7">
    <location>
        <begin position="118"/>
        <end position="135"/>
    </location>
</feature>
<keyword evidence="3" id="KW-0762">Sugar transport</keyword>
<evidence type="ECO:0000313" key="9">
    <source>
        <dbReference type="Proteomes" id="UP001159427"/>
    </source>
</evidence>
<keyword evidence="6 7" id="KW-0472">Membrane</keyword>
<dbReference type="PANTHER" id="PTHR10231">
    <property type="entry name" value="NUCLEOTIDE-SUGAR TRANSMEMBRANE TRANSPORTER"/>
    <property type="match status" value="1"/>
</dbReference>
<dbReference type="SUPFAM" id="SSF103481">
    <property type="entry name" value="Multidrug resistance efflux transporter EmrE"/>
    <property type="match status" value="1"/>
</dbReference>
<dbReference type="EMBL" id="CALNXI010001233">
    <property type="protein sequence ID" value="CAH3161159.1"/>
    <property type="molecule type" value="Genomic_DNA"/>
</dbReference>
<gene>
    <name evidence="8" type="ORF">PEVE_00003843</name>
</gene>
<dbReference type="InterPro" id="IPR037185">
    <property type="entry name" value="EmrE-like"/>
</dbReference>
<proteinExistence type="inferred from homology"/>
<feature type="transmembrane region" description="Helical" evidence="7">
    <location>
        <begin position="221"/>
        <end position="241"/>
    </location>
</feature>
<name>A0ABN8QEK1_9CNID</name>
<evidence type="ECO:0000256" key="4">
    <source>
        <dbReference type="ARBA" id="ARBA00022692"/>
    </source>
</evidence>
<sequence>PLFSEHGFCSLKYVSLVTLTVQNASLILTIRYSRTLPGDLYIATTAVVFAEIFKVLACLVIILVEKGNVRDWLQFLYASIIGQPWDTLKLSVPALIYTIQNNLQYVAISNLDAATFQVTYQLKILTTALFSVFMLNKTLVKLQWLSLFMLFVGVSIVQLQPKDGPSNHTEDEAKSIQTAAPPEVSQSPLLGLVAVILSTLCSGFAGVYFEKILKGSQMSVWLRNIQLGIYGTLIGLIGMQIKDGDKIAEKGMLFGYTNVVWIVIFMQAFGGLLVAVVVKYADNILKGFATSFSIIVSCVVSVYLFHFQLSGQFLLGAGLVIAAIFLYGRPQNQVSQAVNKPSSGEKV</sequence>
<feature type="transmembrane region" description="Helical" evidence="7">
    <location>
        <begin position="189"/>
        <end position="209"/>
    </location>
</feature>
<feature type="non-terminal residue" evidence="8">
    <location>
        <position position="1"/>
    </location>
</feature>
<dbReference type="NCBIfam" id="TIGR00803">
    <property type="entry name" value="nst"/>
    <property type="match status" value="1"/>
</dbReference>
<evidence type="ECO:0008006" key="10">
    <source>
        <dbReference type="Google" id="ProtNLM"/>
    </source>
</evidence>
<dbReference type="InterPro" id="IPR007271">
    <property type="entry name" value="Nuc_sug_transpt"/>
</dbReference>
<keyword evidence="5 7" id="KW-1133">Transmembrane helix</keyword>
<feature type="transmembrane region" description="Helical" evidence="7">
    <location>
        <begin position="40"/>
        <end position="64"/>
    </location>
</feature>
<reference evidence="8 9" key="1">
    <citation type="submission" date="2022-05" db="EMBL/GenBank/DDBJ databases">
        <authorList>
            <consortium name="Genoscope - CEA"/>
            <person name="William W."/>
        </authorList>
    </citation>
    <scope>NUCLEOTIDE SEQUENCE [LARGE SCALE GENOMIC DNA]</scope>
</reference>
<feature type="transmembrane region" description="Helical" evidence="7">
    <location>
        <begin position="311"/>
        <end position="328"/>
    </location>
</feature>
<feature type="transmembrane region" description="Helical" evidence="7">
    <location>
        <begin position="253"/>
        <end position="278"/>
    </location>
</feature>
<keyword evidence="9" id="KW-1185">Reference proteome</keyword>
<comment type="similarity">
    <text evidence="2">Belongs to the nucleotide-sugar transporter family. SLC35A subfamily.</text>
</comment>
<evidence type="ECO:0000256" key="5">
    <source>
        <dbReference type="ARBA" id="ARBA00022989"/>
    </source>
</evidence>
<dbReference type="Pfam" id="PF04142">
    <property type="entry name" value="Nuc_sug_transp"/>
    <property type="match status" value="1"/>
</dbReference>
<accession>A0ABN8QEK1</accession>
<feature type="transmembrane region" description="Helical" evidence="7">
    <location>
        <begin position="13"/>
        <end position="33"/>
    </location>
</feature>
<evidence type="ECO:0000256" key="7">
    <source>
        <dbReference type="SAM" id="Phobius"/>
    </source>
</evidence>
<keyword evidence="4 7" id="KW-0812">Transmembrane</keyword>
<comment type="caution">
    <text evidence="8">The sequence shown here is derived from an EMBL/GenBank/DDBJ whole genome shotgun (WGS) entry which is preliminary data.</text>
</comment>
<organism evidence="8 9">
    <name type="scientific">Porites evermanni</name>
    <dbReference type="NCBI Taxonomy" id="104178"/>
    <lineage>
        <taxon>Eukaryota</taxon>
        <taxon>Metazoa</taxon>
        <taxon>Cnidaria</taxon>
        <taxon>Anthozoa</taxon>
        <taxon>Hexacorallia</taxon>
        <taxon>Scleractinia</taxon>
        <taxon>Fungiina</taxon>
        <taxon>Poritidae</taxon>
        <taxon>Porites</taxon>
    </lineage>
</organism>
<evidence type="ECO:0000256" key="6">
    <source>
        <dbReference type="ARBA" id="ARBA00023136"/>
    </source>
</evidence>
<keyword evidence="3" id="KW-0813">Transport</keyword>
<feature type="transmembrane region" description="Helical" evidence="7">
    <location>
        <begin position="285"/>
        <end position="305"/>
    </location>
</feature>
<evidence type="ECO:0000256" key="1">
    <source>
        <dbReference type="ARBA" id="ARBA00004141"/>
    </source>
</evidence>
<evidence type="ECO:0000256" key="2">
    <source>
        <dbReference type="ARBA" id="ARBA00009976"/>
    </source>
</evidence>
<protein>
    <recommendedName>
        <fullName evidence="10">UDP-galactose translocator</fullName>
    </recommendedName>
</protein>
<comment type="subcellular location">
    <subcellularLocation>
        <location evidence="1">Membrane</location>
        <topology evidence="1">Multi-pass membrane protein</topology>
    </subcellularLocation>
</comment>
<feature type="transmembrane region" description="Helical" evidence="7">
    <location>
        <begin position="142"/>
        <end position="159"/>
    </location>
</feature>
<dbReference type="PIRSF" id="PIRSF005799">
    <property type="entry name" value="UDP-gal_transpt"/>
    <property type="match status" value="1"/>
</dbReference>